<dbReference type="AlphaFoldDB" id="A0A0K2U8F3"/>
<protein>
    <submittedName>
        <fullName evidence="2">Uncharacterized protein</fullName>
    </submittedName>
</protein>
<organism evidence="2">
    <name type="scientific">Lepeophtheirus salmonis</name>
    <name type="common">Salmon louse</name>
    <name type="synonym">Caligus salmonis</name>
    <dbReference type="NCBI Taxonomy" id="72036"/>
    <lineage>
        <taxon>Eukaryota</taxon>
        <taxon>Metazoa</taxon>
        <taxon>Ecdysozoa</taxon>
        <taxon>Arthropoda</taxon>
        <taxon>Crustacea</taxon>
        <taxon>Multicrustacea</taxon>
        <taxon>Hexanauplia</taxon>
        <taxon>Copepoda</taxon>
        <taxon>Siphonostomatoida</taxon>
        <taxon>Caligidae</taxon>
        <taxon>Lepeophtheirus</taxon>
    </lineage>
</organism>
<evidence type="ECO:0000313" key="2">
    <source>
        <dbReference type="EMBL" id="CDW33981.1"/>
    </source>
</evidence>
<accession>A0A0K2U8F3</accession>
<keyword evidence="1" id="KW-1133">Transmembrane helix</keyword>
<proteinExistence type="predicted"/>
<reference evidence="2" key="1">
    <citation type="submission" date="2014-05" db="EMBL/GenBank/DDBJ databases">
        <authorList>
            <person name="Chronopoulou M."/>
        </authorList>
    </citation>
    <scope>NUCLEOTIDE SEQUENCE</scope>
    <source>
        <tissue evidence="2">Whole organism</tissue>
    </source>
</reference>
<dbReference type="EMBL" id="HACA01016620">
    <property type="protein sequence ID" value="CDW33981.1"/>
    <property type="molecule type" value="Transcribed_RNA"/>
</dbReference>
<sequence length="81" mass="9248">MGASLGEVDGFTRNTMLKNKILKKKLTKYLVSLLDRKLFRPPSYEVTSFVLVLIYLVQSSLVFGMFLIIFPSNSLCFIKPK</sequence>
<keyword evidence="1" id="KW-0812">Transmembrane</keyword>
<evidence type="ECO:0000256" key="1">
    <source>
        <dbReference type="SAM" id="Phobius"/>
    </source>
</evidence>
<keyword evidence="1" id="KW-0472">Membrane</keyword>
<feature type="transmembrane region" description="Helical" evidence="1">
    <location>
        <begin position="46"/>
        <end position="70"/>
    </location>
</feature>
<name>A0A0K2U8F3_LEPSM</name>